<name>A0A839IL38_9GAMM</name>
<proteinExistence type="predicted"/>
<evidence type="ECO:0000256" key="1">
    <source>
        <dbReference type="SAM" id="Phobius"/>
    </source>
</evidence>
<protein>
    <submittedName>
        <fullName evidence="2">Uncharacterized protein</fullName>
    </submittedName>
</protein>
<dbReference type="AlphaFoldDB" id="A0A839IL38"/>
<evidence type="ECO:0000313" key="3">
    <source>
        <dbReference type="Proteomes" id="UP000565262"/>
    </source>
</evidence>
<sequence>MELDILQAIQAGGNAGLLIIGIVLLRVERRVMQIEMHLKYKCPKSDG</sequence>
<comment type="caution">
    <text evidence="2">The sequence shown here is derived from an EMBL/GenBank/DDBJ whole genome shotgun (WGS) entry which is preliminary data.</text>
</comment>
<gene>
    <name evidence="2" type="ORF">H4O21_04765</name>
</gene>
<keyword evidence="1" id="KW-0812">Transmembrane</keyword>
<dbReference type="Proteomes" id="UP000565262">
    <property type="component" value="Unassembled WGS sequence"/>
</dbReference>
<reference evidence="2 3" key="1">
    <citation type="submission" date="2020-08" db="EMBL/GenBank/DDBJ databases">
        <title>Oceanospirillum sp. nov. isolated from marine sediment.</title>
        <authorList>
            <person name="Ji X."/>
        </authorList>
    </citation>
    <scope>NUCLEOTIDE SEQUENCE [LARGE SCALE GENOMIC DNA]</scope>
    <source>
        <strain evidence="2 3">D5</strain>
    </source>
</reference>
<feature type="transmembrane region" description="Helical" evidence="1">
    <location>
        <begin position="6"/>
        <end position="27"/>
    </location>
</feature>
<organism evidence="2 3">
    <name type="scientific">Oceanospirillum sediminis</name>
    <dbReference type="NCBI Taxonomy" id="2760088"/>
    <lineage>
        <taxon>Bacteria</taxon>
        <taxon>Pseudomonadati</taxon>
        <taxon>Pseudomonadota</taxon>
        <taxon>Gammaproteobacteria</taxon>
        <taxon>Oceanospirillales</taxon>
        <taxon>Oceanospirillaceae</taxon>
        <taxon>Oceanospirillum</taxon>
    </lineage>
</organism>
<keyword evidence="1" id="KW-1133">Transmembrane helix</keyword>
<dbReference type="RefSeq" id="WP_182807710.1">
    <property type="nucleotide sequence ID" value="NZ_JACJFM010000004.1"/>
</dbReference>
<keyword evidence="1" id="KW-0472">Membrane</keyword>
<evidence type="ECO:0000313" key="2">
    <source>
        <dbReference type="EMBL" id="MBB1485925.1"/>
    </source>
</evidence>
<keyword evidence="3" id="KW-1185">Reference proteome</keyword>
<accession>A0A839IL38</accession>
<dbReference type="EMBL" id="JACJFM010000004">
    <property type="protein sequence ID" value="MBB1485925.1"/>
    <property type="molecule type" value="Genomic_DNA"/>
</dbReference>